<feature type="chain" id="PRO_5018073860" description="Secreted protein" evidence="3">
    <location>
        <begin position="17"/>
        <end position="102"/>
    </location>
</feature>
<proteinExistence type="predicted"/>
<evidence type="ECO:0000313" key="4">
    <source>
        <dbReference type="EMBL" id="RPA96956.1"/>
    </source>
</evidence>
<dbReference type="Proteomes" id="UP000276215">
    <property type="component" value="Unassembled WGS sequence"/>
</dbReference>
<feature type="signal peptide" evidence="3">
    <location>
        <begin position="1"/>
        <end position="16"/>
    </location>
</feature>
<name>A0A3N4JFB7_9PEZI</name>
<reference evidence="4 5" key="1">
    <citation type="journal article" date="2018" name="Nat. Ecol. Evol.">
        <title>Pezizomycetes genomes reveal the molecular basis of ectomycorrhizal truffle lifestyle.</title>
        <authorList>
            <person name="Murat C."/>
            <person name="Payen T."/>
            <person name="Noel B."/>
            <person name="Kuo A."/>
            <person name="Morin E."/>
            <person name="Chen J."/>
            <person name="Kohler A."/>
            <person name="Krizsan K."/>
            <person name="Balestrini R."/>
            <person name="Da Silva C."/>
            <person name="Montanini B."/>
            <person name="Hainaut M."/>
            <person name="Levati E."/>
            <person name="Barry K.W."/>
            <person name="Belfiori B."/>
            <person name="Cichocki N."/>
            <person name="Clum A."/>
            <person name="Dockter R.B."/>
            <person name="Fauchery L."/>
            <person name="Guy J."/>
            <person name="Iotti M."/>
            <person name="Le Tacon F."/>
            <person name="Lindquist E.A."/>
            <person name="Lipzen A."/>
            <person name="Malagnac F."/>
            <person name="Mello A."/>
            <person name="Molinier V."/>
            <person name="Miyauchi S."/>
            <person name="Poulain J."/>
            <person name="Riccioni C."/>
            <person name="Rubini A."/>
            <person name="Sitrit Y."/>
            <person name="Splivallo R."/>
            <person name="Traeger S."/>
            <person name="Wang M."/>
            <person name="Zifcakova L."/>
            <person name="Wipf D."/>
            <person name="Zambonelli A."/>
            <person name="Paolocci F."/>
            <person name="Nowrousian M."/>
            <person name="Ottonello S."/>
            <person name="Baldrian P."/>
            <person name="Spatafora J.W."/>
            <person name="Henrissat B."/>
            <person name="Nagy L.G."/>
            <person name="Aury J.M."/>
            <person name="Wincker P."/>
            <person name="Grigoriev I.V."/>
            <person name="Bonfante P."/>
            <person name="Martin F.M."/>
        </authorList>
    </citation>
    <scope>NUCLEOTIDE SEQUENCE [LARGE SCALE GENOMIC DNA]</scope>
    <source>
        <strain evidence="4 5">120613-1</strain>
    </source>
</reference>
<evidence type="ECO:0000256" key="3">
    <source>
        <dbReference type="SAM" id="SignalP"/>
    </source>
</evidence>
<keyword evidence="2" id="KW-0472">Membrane</keyword>
<feature type="transmembrane region" description="Helical" evidence="2">
    <location>
        <begin position="70"/>
        <end position="94"/>
    </location>
</feature>
<feature type="region of interest" description="Disordered" evidence="1">
    <location>
        <begin position="25"/>
        <end position="63"/>
    </location>
</feature>
<keyword evidence="3" id="KW-0732">Signal</keyword>
<keyword evidence="2" id="KW-1133">Transmembrane helix</keyword>
<accession>A0A3N4JFB7</accession>
<feature type="compositionally biased region" description="Polar residues" evidence="1">
    <location>
        <begin position="42"/>
        <end position="56"/>
    </location>
</feature>
<sequence>MIRWCLCCSARNTLLALLACRGLNEPSPTSQLAGRRKKKHSQIAQHNKQNQQNNPSPRAPGRHHHTKKEIFLFFFFSFLLCIDASLIINARLFLTYRIFRSS</sequence>
<dbReference type="EMBL" id="ML120409">
    <property type="protein sequence ID" value="RPA96956.1"/>
    <property type="molecule type" value="Genomic_DNA"/>
</dbReference>
<organism evidence="4 5">
    <name type="scientific">Choiromyces venosus 120613-1</name>
    <dbReference type="NCBI Taxonomy" id="1336337"/>
    <lineage>
        <taxon>Eukaryota</taxon>
        <taxon>Fungi</taxon>
        <taxon>Dikarya</taxon>
        <taxon>Ascomycota</taxon>
        <taxon>Pezizomycotina</taxon>
        <taxon>Pezizomycetes</taxon>
        <taxon>Pezizales</taxon>
        <taxon>Tuberaceae</taxon>
        <taxon>Choiromyces</taxon>
    </lineage>
</organism>
<gene>
    <name evidence="4" type="ORF">L873DRAFT_1159038</name>
</gene>
<evidence type="ECO:0008006" key="6">
    <source>
        <dbReference type="Google" id="ProtNLM"/>
    </source>
</evidence>
<keyword evidence="2" id="KW-0812">Transmembrane</keyword>
<dbReference type="AlphaFoldDB" id="A0A3N4JFB7"/>
<protein>
    <recommendedName>
        <fullName evidence="6">Secreted protein</fullName>
    </recommendedName>
</protein>
<keyword evidence="5" id="KW-1185">Reference proteome</keyword>
<evidence type="ECO:0000313" key="5">
    <source>
        <dbReference type="Proteomes" id="UP000276215"/>
    </source>
</evidence>
<evidence type="ECO:0000256" key="1">
    <source>
        <dbReference type="SAM" id="MobiDB-lite"/>
    </source>
</evidence>
<evidence type="ECO:0000256" key="2">
    <source>
        <dbReference type="SAM" id="Phobius"/>
    </source>
</evidence>